<dbReference type="AlphaFoldDB" id="A0A0D0DQR7"/>
<dbReference type="Proteomes" id="UP000054538">
    <property type="component" value="Unassembled WGS sequence"/>
</dbReference>
<evidence type="ECO:0000313" key="1">
    <source>
        <dbReference type="EMBL" id="KIK81805.1"/>
    </source>
</evidence>
<dbReference type="InParanoid" id="A0A0D0DQR7"/>
<evidence type="ECO:0000313" key="2">
    <source>
        <dbReference type="Proteomes" id="UP000054538"/>
    </source>
</evidence>
<feature type="non-terminal residue" evidence="1">
    <location>
        <position position="61"/>
    </location>
</feature>
<name>A0A0D0DQR7_9AGAM</name>
<dbReference type="HOGENOM" id="CLU_157667_2_1_1"/>
<reference evidence="1 2" key="1">
    <citation type="submission" date="2014-04" db="EMBL/GenBank/DDBJ databases">
        <authorList>
            <consortium name="DOE Joint Genome Institute"/>
            <person name="Kuo A."/>
            <person name="Kohler A."/>
            <person name="Jargeat P."/>
            <person name="Nagy L.G."/>
            <person name="Floudas D."/>
            <person name="Copeland A."/>
            <person name="Barry K.W."/>
            <person name="Cichocki N."/>
            <person name="Veneault-Fourrey C."/>
            <person name="LaButti K."/>
            <person name="Lindquist E.A."/>
            <person name="Lipzen A."/>
            <person name="Lundell T."/>
            <person name="Morin E."/>
            <person name="Murat C."/>
            <person name="Sun H."/>
            <person name="Tunlid A."/>
            <person name="Henrissat B."/>
            <person name="Grigoriev I.V."/>
            <person name="Hibbett D.S."/>
            <person name="Martin F."/>
            <person name="Nordberg H.P."/>
            <person name="Cantor M.N."/>
            <person name="Hua S.X."/>
        </authorList>
    </citation>
    <scope>NUCLEOTIDE SEQUENCE [LARGE SCALE GENOMIC DNA]</scope>
    <source>
        <strain evidence="1 2">Ve08.2h10</strain>
    </source>
</reference>
<dbReference type="OrthoDB" id="3264327at2759"/>
<accession>A0A0D0DQR7</accession>
<sequence length="61" mass="6950">NVNIQHDCMVAMCSGLRRVREQQEHVATTRMKTVTKHAAVNAYILNMHALHNYHRIAAVVP</sequence>
<protein>
    <submittedName>
        <fullName evidence="1">Uncharacterized protein</fullName>
    </submittedName>
</protein>
<gene>
    <name evidence="1" type="ORF">PAXRUDRAFT_88225</name>
</gene>
<feature type="non-terminal residue" evidence="1">
    <location>
        <position position="1"/>
    </location>
</feature>
<keyword evidence="2" id="KW-1185">Reference proteome</keyword>
<reference evidence="2" key="2">
    <citation type="submission" date="2015-01" db="EMBL/GenBank/DDBJ databases">
        <title>Evolutionary Origins and Diversification of the Mycorrhizal Mutualists.</title>
        <authorList>
            <consortium name="DOE Joint Genome Institute"/>
            <consortium name="Mycorrhizal Genomics Consortium"/>
            <person name="Kohler A."/>
            <person name="Kuo A."/>
            <person name="Nagy L.G."/>
            <person name="Floudas D."/>
            <person name="Copeland A."/>
            <person name="Barry K.W."/>
            <person name="Cichocki N."/>
            <person name="Veneault-Fourrey C."/>
            <person name="LaButti K."/>
            <person name="Lindquist E.A."/>
            <person name="Lipzen A."/>
            <person name="Lundell T."/>
            <person name="Morin E."/>
            <person name="Murat C."/>
            <person name="Riley R."/>
            <person name="Ohm R."/>
            <person name="Sun H."/>
            <person name="Tunlid A."/>
            <person name="Henrissat B."/>
            <person name="Grigoriev I.V."/>
            <person name="Hibbett D.S."/>
            <person name="Martin F."/>
        </authorList>
    </citation>
    <scope>NUCLEOTIDE SEQUENCE [LARGE SCALE GENOMIC DNA]</scope>
    <source>
        <strain evidence="2">Ve08.2h10</strain>
    </source>
</reference>
<organism evidence="1 2">
    <name type="scientific">Paxillus rubicundulus Ve08.2h10</name>
    <dbReference type="NCBI Taxonomy" id="930991"/>
    <lineage>
        <taxon>Eukaryota</taxon>
        <taxon>Fungi</taxon>
        <taxon>Dikarya</taxon>
        <taxon>Basidiomycota</taxon>
        <taxon>Agaricomycotina</taxon>
        <taxon>Agaricomycetes</taxon>
        <taxon>Agaricomycetidae</taxon>
        <taxon>Boletales</taxon>
        <taxon>Paxilineae</taxon>
        <taxon>Paxillaceae</taxon>
        <taxon>Paxillus</taxon>
    </lineage>
</organism>
<proteinExistence type="predicted"/>
<dbReference type="EMBL" id="KN825729">
    <property type="protein sequence ID" value="KIK81805.1"/>
    <property type="molecule type" value="Genomic_DNA"/>
</dbReference>